<evidence type="ECO:0000256" key="1">
    <source>
        <dbReference type="SAM" id="SignalP"/>
    </source>
</evidence>
<comment type="caution">
    <text evidence="2">The sequence shown here is derived from an EMBL/GenBank/DDBJ whole genome shotgun (WGS) entry which is preliminary data.</text>
</comment>
<name>A0ABN1HCL9_9ACTN</name>
<dbReference type="RefSeq" id="WP_344609677.1">
    <property type="nucleotide sequence ID" value="NZ_BAAAHE010000058.1"/>
</dbReference>
<protein>
    <recommendedName>
        <fullName evidence="4">DUF5666 domain-containing protein</fullName>
    </recommendedName>
</protein>
<organism evidence="2 3">
    <name type="scientific">Sporichthya brevicatena</name>
    <dbReference type="NCBI Taxonomy" id="171442"/>
    <lineage>
        <taxon>Bacteria</taxon>
        <taxon>Bacillati</taxon>
        <taxon>Actinomycetota</taxon>
        <taxon>Actinomycetes</taxon>
        <taxon>Sporichthyales</taxon>
        <taxon>Sporichthyaceae</taxon>
        <taxon>Sporichthya</taxon>
    </lineage>
</organism>
<feature type="signal peptide" evidence="1">
    <location>
        <begin position="1"/>
        <end position="24"/>
    </location>
</feature>
<evidence type="ECO:0000313" key="3">
    <source>
        <dbReference type="Proteomes" id="UP001500957"/>
    </source>
</evidence>
<dbReference type="Proteomes" id="UP001500957">
    <property type="component" value="Unassembled WGS sequence"/>
</dbReference>
<evidence type="ECO:0000313" key="2">
    <source>
        <dbReference type="EMBL" id="GAA0638269.1"/>
    </source>
</evidence>
<reference evidence="2 3" key="1">
    <citation type="journal article" date="2019" name="Int. J. Syst. Evol. Microbiol.">
        <title>The Global Catalogue of Microorganisms (GCM) 10K type strain sequencing project: providing services to taxonomists for standard genome sequencing and annotation.</title>
        <authorList>
            <consortium name="The Broad Institute Genomics Platform"/>
            <consortium name="The Broad Institute Genome Sequencing Center for Infectious Disease"/>
            <person name="Wu L."/>
            <person name="Ma J."/>
        </authorList>
    </citation>
    <scope>NUCLEOTIDE SEQUENCE [LARGE SCALE GENOMIC DNA]</scope>
    <source>
        <strain evidence="2 3">JCM 10671</strain>
    </source>
</reference>
<dbReference type="EMBL" id="BAAAHE010000058">
    <property type="protein sequence ID" value="GAA0638269.1"/>
    <property type="molecule type" value="Genomic_DNA"/>
</dbReference>
<keyword evidence="1" id="KW-0732">Signal</keyword>
<accession>A0ABN1HCL9</accession>
<gene>
    <name evidence="2" type="ORF">GCM10009547_48270</name>
</gene>
<feature type="chain" id="PRO_5045080943" description="DUF5666 domain-containing protein" evidence="1">
    <location>
        <begin position="25"/>
        <end position="133"/>
    </location>
</feature>
<evidence type="ECO:0008006" key="4">
    <source>
        <dbReference type="Google" id="ProtNLM"/>
    </source>
</evidence>
<sequence>MRTSLATTAVLSLALIAPAYPAAAGVTAPAAEQQATVSYAPTADSSQAVTDHRRRHRGFTIAGRLEDKNLSPRRIVVDQRRGPDRRITVRSWTRIYRNGHKVGLRALREGDRVYVKGVRKNGVRYATKIWATR</sequence>
<proteinExistence type="predicted"/>
<keyword evidence="3" id="KW-1185">Reference proteome</keyword>